<comment type="caution">
    <text evidence="2">The sequence shown here is derived from an EMBL/GenBank/DDBJ whole genome shotgun (WGS) entry which is preliminary data.</text>
</comment>
<organism evidence="2 3">
    <name type="scientific">Olpidium bornovanus</name>
    <dbReference type="NCBI Taxonomy" id="278681"/>
    <lineage>
        <taxon>Eukaryota</taxon>
        <taxon>Fungi</taxon>
        <taxon>Fungi incertae sedis</taxon>
        <taxon>Olpidiomycota</taxon>
        <taxon>Olpidiomycotina</taxon>
        <taxon>Olpidiomycetes</taxon>
        <taxon>Olpidiales</taxon>
        <taxon>Olpidiaceae</taxon>
        <taxon>Olpidium</taxon>
    </lineage>
</organism>
<keyword evidence="3" id="KW-1185">Reference proteome</keyword>
<protein>
    <submittedName>
        <fullName evidence="2">Uncharacterized protein</fullName>
    </submittedName>
</protein>
<dbReference type="EMBL" id="JAEFCI010001370">
    <property type="protein sequence ID" value="KAG5462952.1"/>
    <property type="molecule type" value="Genomic_DNA"/>
</dbReference>
<dbReference type="AlphaFoldDB" id="A0A8H8DM62"/>
<gene>
    <name evidence="2" type="ORF">BJ554DRAFT_2678</name>
</gene>
<feature type="region of interest" description="Disordered" evidence="1">
    <location>
        <begin position="50"/>
        <end position="72"/>
    </location>
</feature>
<evidence type="ECO:0000256" key="1">
    <source>
        <dbReference type="SAM" id="MobiDB-lite"/>
    </source>
</evidence>
<dbReference type="Proteomes" id="UP000673691">
    <property type="component" value="Unassembled WGS sequence"/>
</dbReference>
<proteinExistence type="predicted"/>
<sequence>MRDLEPLEAVAGFRLLADDVEDRVDKFRALGVVPLGPVVPRAGLPEDEVVRAEELPERSGPDRVHRSGFEVN</sequence>
<evidence type="ECO:0000313" key="3">
    <source>
        <dbReference type="Proteomes" id="UP000673691"/>
    </source>
</evidence>
<accession>A0A8H8DM62</accession>
<reference evidence="2 3" key="1">
    <citation type="journal article" name="Sci. Rep.">
        <title>Genome-scale phylogenetic analyses confirm Olpidium as the closest living zoosporic fungus to the non-flagellated, terrestrial fungi.</title>
        <authorList>
            <person name="Chang Y."/>
            <person name="Rochon D."/>
            <person name="Sekimoto S."/>
            <person name="Wang Y."/>
            <person name="Chovatia M."/>
            <person name="Sandor L."/>
            <person name="Salamov A."/>
            <person name="Grigoriev I.V."/>
            <person name="Stajich J.E."/>
            <person name="Spatafora J.W."/>
        </authorList>
    </citation>
    <scope>NUCLEOTIDE SEQUENCE [LARGE SCALE GENOMIC DNA]</scope>
    <source>
        <strain evidence="2">S191</strain>
    </source>
</reference>
<evidence type="ECO:0000313" key="2">
    <source>
        <dbReference type="EMBL" id="KAG5462952.1"/>
    </source>
</evidence>
<name>A0A8H8DM62_9FUNG</name>